<gene>
    <name evidence="1" type="ORF">HNQ92_001746</name>
</gene>
<accession>A0A840TUF5</accession>
<proteinExistence type="predicted"/>
<evidence type="ECO:0000313" key="2">
    <source>
        <dbReference type="Proteomes" id="UP000557307"/>
    </source>
</evidence>
<comment type="caution">
    <text evidence="1">The sequence shown here is derived from an EMBL/GenBank/DDBJ whole genome shotgun (WGS) entry which is preliminary data.</text>
</comment>
<name>A0A840TUF5_9BACT</name>
<protein>
    <recommendedName>
        <fullName evidence="3">MerR family transcriptional regulator</fullName>
    </recommendedName>
</protein>
<organism evidence="1 2">
    <name type="scientific">Rhabdobacter roseus</name>
    <dbReference type="NCBI Taxonomy" id="1655419"/>
    <lineage>
        <taxon>Bacteria</taxon>
        <taxon>Pseudomonadati</taxon>
        <taxon>Bacteroidota</taxon>
        <taxon>Cytophagia</taxon>
        <taxon>Cytophagales</taxon>
        <taxon>Cytophagaceae</taxon>
        <taxon>Rhabdobacter</taxon>
    </lineage>
</organism>
<evidence type="ECO:0000313" key="1">
    <source>
        <dbReference type="EMBL" id="MBB5283620.1"/>
    </source>
</evidence>
<dbReference type="EMBL" id="JACHGF010000002">
    <property type="protein sequence ID" value="MBB5283620.1"/>
    <property type="molecule type" value="Genomic_DNA"/>
</dbReference>
<keyword evidence="2" id="KW-1185">Reference proteome</keyword>
<evidence type="ECO:0008006" key="3">
    <source>
        <dbReference type="Google" id="ProtNLM"/>
    </source>
</evidence>
<dbReference type="Pfam" id="PF13591">
    <property type="entry name" value="MerR_2"/>
    <property type="match status" value="1"/>
</dbReference>
<dbReference type="Gene3D" id="1.10.1660.10">
    <property type="match status" value="1"/>
</dbReference>
<reference evidence="1 2" key="1">
    <citation type="submission" date="2020-08" db="EMBL/GenBank/DDBJ databases">
        <title>Genomic Encyclopedia of Type Strains, Phase IV (KMG-IV): sequencing the most valuable type-strain genomes for metagenomic binning, comparative biology and taxonomic classification.</title>
        <authorList>
            <person name="Goeker M."/>
        </authorList>
    </citation>
    <scope>NUCLEOTIDE SEQUENCE [LARGE SCALE GENOMIC DNA]</scope>
    <source>
        <strain evidence="1 2">DSM 105074</strain>
    </source>
</reference>
<sequence length="99" mass="11630">MDTRADQLIAIEEFCAYYNVERAFVSSVHEIGLIEVVQEEGSAFIPHEALPQLERIVRLHRELEINTEGIEAIMHLLNRVERLQHEVAILQHRLRQYEL</sequence>
<dbReference type="Proteomes" id="UP000557307">
    <property type="component" value="Unassembled WGS sequence"/>
</dbReference>
<dbReference type="RefSeq" id="WP_184173164.1">
    <property type="nucleotide sequence ID" value="NZ_JACHGF010000002.1"/>
</dbReference>
<dbReference type="AlphaFoldDB" id="A0A840TUF5"/>